<dbReference type="STRING" id="1855383.SAMN05216548_1239"/>
<protein>
    <submittedName>
        <fullName evidence="4">Twin-arg-translocated uncharacterized repeat-containing protein</fullName>
    </submittedName>
</protein>
<keyword evidence="1" id="KW-0732">Signal</keyword>
<dbReference type="InterPro" id="IPR012334">
    <property type="entry name" value="Pectin_lyas_fold"/>
</dbReference>
<feature type="signal peptide" evidence="1">
    <location>
        <begin position="1"/>
        <end position="25"/>
    </location>
</feature>
<evidence type="ECO:0000313" key="5">
    <source>
        <dbReference type="Proteomes" id="UP000199647"/>
    </source>
</evidence>
<dbReference type="Pfam" id="PF13229">
    <property type="entry name" value="Beta_helix"/>
    <property type="match status" value="1"/>
</dbReference>
<dbReference type="InterPro" id="IPR011050">
    <property type="entry name" value="Pectin_lyase_fold/virulence"/>
</dbReference>
<reference evidence="4 5" key="1">
    <citation type="submission" date="2016-10" db="EMBL/GenBank/DDBJ databases">
        <authorList>
            <person name="de Groot N.N."/>
        </authorList>
    </citation>
    <scope>NUCLEOTIDE SEQUENCE [LARGE SCALE GENOMIC DNA]</scope>
    <source>
        <strain evidence="4 5">A52C2</strain>
    </source>
</reference>
<dbReference type="InterPro" id="IPR006626">
    <property type="entry name" value="PbH1"/>
</dbReference>
<dbReference type="OrthoDB" id="9788772at2"/>
<name>A0A1H9PWR1_9HYPH</name>
<dbReference type="EMBL" id="FOFG01000023">
    <property type="protein sequence ID" value="SER52275.1"/>
    <property type="molecule type" value="Genomic_DNA"/>
</dbReference>
<proteinExistence type="predicted"/>
<dbReference type="Gene3D" id="2.160.20.10">
    <property type="entry name" value="Single-stranded right-handed beta-helix, Pectin lyase-like"/>
    <property type="match status" value="1"/>
</dbReference>
<dbReference type="InterPro" id="IPR022388">
    <property type="entry name" value="CHP03808"/>
</dbReference>
<dbReference type="NCBIfam" id="TIGR03808">
    <property type="entry name" value="RR_plus_rpt_1"/>
    <property type="match status" value="1"/>
</dbReference>
<evidence type="ECO:0000313" key="4">
    <source>
        <dbReference type="EMBL" id="SER52275.1"/>
    </source>
</evidence>
<keyword evidence="5" id="KW-1185">Reference proteome</keyword>
<accession>A0A1H9PWR1</accession>
<dbReference type="InterPro" id="IPR039448">
    <property type="entry name" value="Beta_helix"/>
</dbReference>
<evidence type="ECO:0000259" key="2">
    <source>
        <dbReference type="Pfam" id="PF05048"/>
    </source>
</evidence>
<evidence type="ECO:0000256" key="1">
    <source>
        <dbReference type="SAM" id="SignalP"/>
    </source>
</evidence>
<feature type="chain" id="PRO_5011657747" evidence="1">
    <location>
        <begin position="26"/>
        <end position="452"/>
    </location>
</feature>
<feature type="domain" description="Right handed beta helix" evidence="3">
    <location>
        <begin position="136"/>
        <end position="219"/>
    </location>
</feature>
<dbReference type="InterPro" id="IPR007742">
    <property type="entry name" value="NosD_dom"/>
</dbReference>
<organism evidence="4 5">
    <name type="scientific">Faunimonas pinastri</name>
    <dbReference type="NCBI Taxonomy" id="1855383"/>
    <lineage>
        <taxon>Bacteria</taxon>
        <taxon>Pseudomonadati</taxon>
        <taxon>Pseudomonadota</taxon>
        <taxon>Alphaproteobacteria</taxon>
        <taxon>Hyphomicrobiales</taxon>
        <taxon>Afifellaceae</taxon>
        <taxon>Faunimonas</taxon>
    </lineage>
</organism>
<gene>
    <name evidence="4" type="ORF">SAMN05216548_1239</name>
</gene>
<sequence>MSLSLTRRSIVTGAALVPLAATARAQPVWSGALDAGTLGVRSGAPDQNAAFTKALAEAQARKLPLFLPPGRYSVADIDLPDGTQLIGVPGRSRLVFTGGHSLLRARHGARLRLQGLILDGAGLSMDEDGGLLYADGIASVVIEDCEGVGSAAYGLVLASSAGRIERCRIAGTRSAGIHIRQSAGFSITDNVLTDCGDRGILISRETESDDNSIVRGNRIGDIPARSGGTGQNGNGINLSKANGVIITDNRIDNCDFSAIRAFSSDNVQIIGNQATRSGEKALYVEFAFEGAVVSNNIVDDAGFGISFANLKDYGGHLAVCSGNLVRNIHGGTRLPTDDPTTGIGVGAGIGGEADLAITGNVIENARQGLNLGFGPYLRDITATGNVIRKTEIGIAASVVEGAGQALIADNLISGASKAAIVGSRWTEVATGDLTKAGAENAPNLLLANNRVS</sequence>
<dbReference type="RefSeq" id="WP_092499636.1">
    <property type="nucleotide sequence ID" value="NZ_FOFG01000023.1"/>
</dbReference>
<dbReference type="AlphaFoldDB" id="A0A1H9PWR1"/>
<dbReference type="Pfam" id="PF05048">
    <property type="entry name" value="NosD"/>
    <property type="match status" value="1"/>
</dbReference>
<evidence type="ECO:0000259" key="3">
    <source>
        <dbReference type="Pfam" id="PF13229"/>
    </source>
</evidence>
<dbReference type="SMART" id="SM00710">
    <property type="entry name" value="PbH1"/>
    <property type="match status" value="9"/>
</dbReference>
<dbReference type="SUPFAM" id="SSF51126">
    <property type="entry name" value="Pectin lyase-like"/>
    <property type="match status" value="1"/>
</dbReference>
<dbReference type="Proteomes" id="UP000199647">
    <property type="component" value="Unassembled WGS sequence"/>
</dbReference>
<feature type="domain" description="Periplasmic copper-binding protein NosD beta helix" evidence="2">
    <location>
        <begin position="231"/>
        <end position="308"/>
    </location>
</feature>